<reference evidence="2 3" key="1">
    <citation type="submission" date="2019-04" db="EMBL/GenBank/DDBJ databases">
        <title>Genome sequence of Bacillus hwajinpoensis strain Y2.</title>
        <authorList>
            <person name="Fair J.L."/>
            <person name="Maclea K.S."/>
        </authorList>
    </citation>
    <scope>NUCLEOTIDE SEQUENCE [LARGE SCALE GENOMIC DNA]</scope>
    <source>
        <strain evidence="2 3">Y2</strain>
    </source>
</reference>
<keyword evidence="1" id="KW-1133">Transmembrane helix</keyword>
<name>A0A4V5PYV3_9BACL</name>
<evidence type="ECO:0000256" key="1">
    <source>
        <dbReference type="SAM" id="Phobius"/>
    </source>
</evidence>
<gene>
    <name evidence="2" type="ORF">FBF83_01420</name>
</gene>
<dbReference type="AlphaFoldDB" id="A0A4V5PYV3"/>
<sequence>MNFYKITGFVLVIMSGLIYTLDRGFSLISSSLIKAGFLSGRMTGAIPEVEASGIFSNLFVPFFFFSGVALIIFGIKKK</sequence>
<dbReference type="EMBL" id="SWFM01000001">
    <property type="protein sequence ID" value="TKD71498.1"/>
    <property type="molecule type" value="Genomic_DNA"/>
</dbReference>
<evidence type="ECO:0000313" key="2">
    <source>
        <dbReference type="EMBL" id="TKD71498.1"/>
    </source>
</evidence>
<dbReference type="Proteomes" id="UP000310541">
    <property type="component" value="Unassembled WGS sequence"/>
</dbReference>
<keyword evidence="1" id="KW-0472">Membrane</keyword>
<accession>A0A4V5PYV3</accession>
<protein>
    <submittedName>
        <fullName evidence="2">Uncharacterized protein</fullName>
    </submittedName>
</protein>
<comment type="caution">
    <text evidence="2">The sequence shown here is derived from an EMBL/GenBank/DDBJ whole genome shotgun (WGS) entry which is preliminary data.</text>
</comment>
<proteinExistence type="predicted"/>
<evidence type="ECO:0000313" key="3">
    <source>
        <dbReference type="Proteomes" id="UP000310541"/>
    </source>
</evidence>
<keyword evidence="1" id="KW-0812">Transmembrane</keyword>
<organism evidence="2 3">
    <name type="scientific">Guptibacillus hwajinpoensis</name>
    <dbReference type="NCBI Taxonomy" id="208199"/>
    <lineage>
        <taxon>Bacteria</taxon>
        <taxon>Bacillati</taxon>
        <taxon>Bacillota</taxon>
        <taxon>Bacilli</taxon>
        <taxon>Bacillales</taxon>
        <taxon>Guptibacillaceae</taxon>
        <taxon>Guptibacillus</taxon>
    </lineage>
</organism>
<feature type="transmembrane region" description="Helical" evidence="1">
    <location>
        <begin position="9"/>
        <end position="33"/>
    </location>
</feature>
<feature type="transmembrane region" description="Helical" evidence="1">
    <location>
        <begin position="53"/>
        <end position="75"/>
    </location>
</feature>
<dbReference type="RefSeq" id="WP_169525136.1">
    <property type="nucleotide sequence ID" value="NZ_SWFM01000001.1"/>
</dbReference>